<accession>A0ABZ1JQU9</accession>
<dbReference type="RefSeq" id="WP_328939215.1">
    <property type="nucleotide sequence ID" value="NZ_CP108133.1"/>
</dbReference>
<gene>
    <name evidence="1" type="ORF">OG288_36965</name>
</gene>
<evidence type="ECO:0000313" key="2">
    <source>
        <dbReference type="Proteomes" id="UP001432166"/>
    </source>
</evidence>
<dbReference type="EMBL" id="CP108133">
    <property type="protein sequence ID" value="WTP53425.1"/>
    <property type="molecule type" value="Genomic_DNA"/>
</dbReference>
<name>A0ABZ1JQU9_9ACTN</name>
<reference evidence="1" key="1">
    <citation type="submission" date="2022-10" db="EMBL/GenBank/DDBJ databases">
        <title>The complete genomes of actinobacterial strains from the NBC collection.</title>
        <authorList>
            <person name="Joergensen T.S."/>
            <person name="Alvarez Arevalo M."/>
            <person name="Sterndorff E.B."/>
            <person name="Faurdal D."/>
            <person name="Vuksanovic O."/>
            <person name="Mourched A.-S."/>
            <person name="Charusanti P."/>
            <person name="Shaw S."/>
            <person name="Blin K."/>
            <person name="Weber T."/>
        </authorList>
    </citation>
    <scope>NUCLEOTIDE SEQUENCE</scope>
    <source>
        <strain evidence="1">NBC_00189</strain>
    </source>
</reference>
<dbReference type="Proteomes" id="UP001432166">
    <property type="component" value="Chromosome"/>
</dbReference>
<evidence type="ECO:0008006" key="3">
    <source>
        <dbReference type="Google" id="ProtNLM"/>
    </source>
</evidence>
<keyword evidence="2" id="KW-1185">Reference proteome</keyword>
<protein>
    <recommendedName>
        <fullName evidence="3">Transcriptional regulator</fullName>
    </recommendedName>
</protein>
<proteinExistence type="predicted"/>
<evidence type="ECO:0000313" key="1">
    <source>
        <dbReference type="EMBL" id="WTP53425.1"/>
    </source>
</evidence>
<sequence>MHHLLNLCRTETDPERRSFLAKTAYAVTTAASALPDFGALPVEGRKEPTGIQVATCDVEALNEMTQTFATLADRHGGAHVRAMLASYLADQVGRLLHAPANGALHNDLLRGAGQLTHLLALTNDDSGHPGLAQRYFRTALDLATRAGDARLYAITLRAMSAQALRLGHLRHALQLAEASISALPAHADPAPRAFLLAQRAYAGAAHGDRRRAPADLALAEEHHAQATAATGPFNTYPRAGLDYQRAQTLHALGLPDQALAALQSSARHRSPDERKPAALTHARLAEMQLDMGHVDAAVIHGHLFLDLCPYLHSTRIDTALQRLRQHLARYPRQRQAVTLAERLRDACRVRRGSFRT</sequence>
<organism evidence="1 2">
    <name type="scientific">Streptomyces tauricus</name>
    <dbReference type="NCBI Taxonomy" id="68274"/>
    <lineage>
        <taxon>Bacteria</taxon>
        <taxon>Bacillati</taxon>
        <taxon>Actinomycetota</taxon>
        <taxon>Actinomycetes</taxon>
        <taxon>Kitasatosporales</taxon>
        <taxon>Streptomycetaceae</taxon>
        <taxon>Streptomyces</taxon>
        <taxon>Streptomyces aurantiacus group</taxon>
    </lineage>
</organism>